<dbReference type="AlphaFoldDB" id="A0AA38KK30"/>
<sequence length="134" mass="14919">VFKKGMMCTMMSELRGVVVECVGGGCLCYQRHSVKLDKRIHGRDRSVGSLKGAMPEDRGVRIARDIPPERGHDDTAASHFQMLNKFQGSVKPKFTTLPISSLFVPSGTDLGDIQAKLVIRRSDVMVHRHRGETR</sequence>
<feature type="non-terminal residue" evidence="1">
    <location>
        <position position="134"/>
    </location>
</feature>
<feature type="non-terminal residue" evidence="1">
    <location>
        <position position="1"/>
    </location>
</feature>
<proteinExistence type="predicted"/>
<evidence type="ECO:0000313" key="2">
    <source>
        <dbReference type="Proteomes" id="UP000824469"/>
    </source>
</evidence>
<reference evidence="1 2" key="1">
    <citation type="journal article" date="2021" name="Nat. Plants">
        <title>The Taxus genome provides insights into paclitaxel biosynthesis.</title>
        <authorList>
            <person name="Xiong X."/>
            <person name="Gou J."/>
            <person name="Liao Q."/>
            <person name="Li Y."/>
            <person name="Zhou Q."/>
            <person name="Bi G."/>
            <person name="Li C."/>
            <person name="Du R."/>
            <person name="Wang X."/>
            <person name="Sun T."/>
            <person name="Guo L."/>
            <person name="Liang H."/>
            <person name="Lu P."/>
            <person name="Wu Y."/>
            <person name="Zhang Z."/>
            <person name="Ro D.K."/>
            <person name="Shang Y."/>
            <person name="Huang S."/>
            <person name="Yan J."/>
        </authorList>
    </citation>
    <scope>NUCLEOTIDE SEQUENCE [LARGE SCALE GENOMIC DNA]</scope>
    <source>
        <strain evidence="1">Ta-2019</strain>
    </source>
</reference>
<protein>
    <submittedName>
        <fullName evidence="1">Uncharacterized protein</fullName>
    </submittedName>
</protein>
<evidence type="ECO:0000313" key="1">
    <source>
        <dbReference type="EMBL" id="KAH9306574.1"/>
    </source>
</evidence>
<accession>A0AA38KK30</accession>
<comment type="caution">
    <text evidence="1">The sequence shown here is derived from an EMBL/GenBank/DDBJ whole genome shotgun (WGS) entry which is preliminary data.</text>
</comment>
<name>A0AA38KK30_TAXCH</name>
<gene>
    <name evidence="1" type="ORF">KI387_010978</name>
</gene>
<dbReference type="EMBL" id="JAHRHJ020000008">
    <property type="protein sequence ID" value="KAH9306574.1"/>
    <property type="molecule type" value="Genomic_DNA"/>
</dbReference>
<keyword evidence="2" id="KW-1185">Reference proteome</keyword>
<dbReference type="Proteomes" id="UP000824469">
    <property type="component" value="Unassembled WGS sequence"/>
</dbReference>
<organism evidence="1 2">
    <name type="scientific">Taxus chinensis</name>
    <name type="common">Chinese yew</name>
    <name type="synonym">Taxus wallichiana var. chinensis</name>
    <dbReference type="NCBI Taxonomy" id="29808"/>
    <lineage>
        <taxon>Eukaryota</taxon>
        <taxon>Viridiplantae</taxon>
        <taxon>Streptophyta</taxon>
        <taxon>Embryophyta</taxon>
        <taxon>Tracheophyta</taxon>
        <taxon>Spermatophyta</taxon>
        <taxon>Pinopsida</taxon>
        <taxon>Pinidae</taxon>
        <taxon>Conifers II</taxon>
        <taxon>Cupressales</taxon>
        <taxon>Taxaceae</taxon>
        <taxon>Taxus</taxon>
    </lineage>
</organism>